<dbReference type="Pfam" id="PF00005">
    <property type="entry name" value="ABC_tran"/>
    <property type="match status" value="1"/>
</dbReference>
<dbReference type="EMBL" id="AEON01000001">
    <property type="protein sequence ID" value="EFT83798.1"/>
    <property type="molecule type" value="Genomic_DNA"/>
</dbReference>
<feature type="domain" description="ABC transporter" evidence="8">
    <location>
        <begin position="323"/>
        <end position="579"/>
    </location>
</feature>
<dbReference type="InterPro" id="IPR003439">
    <property type="entry name" value="ABC_transporter-like_ATP-bd"/>
</dbReference>
<reference evidence="9 10" key="1">
    <citation type="submission" date="2010-12" db="EMBL/GenBank/DDBJ databases">
        <authorList>
            <person name="Muzny D."/>
            <person name="Qin X."/>
            <person name="Buhay C."/>
            <person name="Dugan-Rocha S."/>
            <person name="Ding Y."/>
            <person name="Chen G."/>
            <person name="Hawes A."/>
            <person name="Holder M."/>
            <person name="Jhangiani S."/>
            <person name="Johnson A."/>
            <person name="Khan Z."/>
            <person name="Li Z."/>
            <person name="Liu W."/>
            <person name="Liu X."/>
            <person name="Perez L."/>
            <person name="Shen H."/>
            <person name="Wang Q."/>
            <person name="Watt J."/>
            <person name="Xi L."/>
            <person name="Xin Y."/>
            <person name="Zhou J."/>
            <person name="Deng J."/>
            <person name="Jiang H."/>
            <person name="Liu Y."/>
            <person name="Qu J."/>
            <person name="Song X.-Z."/>
            <person name="Zhang L."/>
            <person name="Villasana D."/>
            <person name="Johnson A."/>
            <person name="Liu J."/>
            <person name="Liyanage D."/>
            <person name="Lorensuhewa L."/>
            <person name="Robinson T."/>
            <person name="Song A."/>
            <person name="Song B.-B."/>
            <person name="Dinh H."/>
            <person name="Thornton R."/>
            <person name="Coyle M."/>
            <person name="Francisco L."/>
            <person name="Jackson L."/>
            <person name="Javaid M."/>
            <person name="Korchina V."/>
            <person name="Kovar C."/>
            <person name="Mata R."/>
            <person name="Mathew T."/>
            <person name="Ngo R."/>
            <person name="Nguyen L."/>
            <person name="Nguyen N."/>
            <person name="Okwuonu G."/>
            <person name="Ongeri F."/>
            <person name="Pham C."/>
            <person name="Simmons D."/>
            <person name="Wilczek-Boney K."/>
            <person name="Hale W."/>
            <person name="Jakkamsetti A."/>
            <person name="Pham P."/>
            <person name="Ruth R."/>
            <person name="San Lucas F."/>
            <person name="Warren J."/>
            <person name="Zhang J."/>
            <person name="Zhao Z."/>
            <person name="Zhou C."/>
            <person name="Zhu D."/>
            <person name="Lee S."/>
            <person name="Bess C."/>
            <person name="Blankenburg K."/>
            <person name="Forbes L."/>
            <person name="Fu Q."/>
            <person name="Gubbala S."/>
            <person name="Hirani K."/>
            <person name="Jayaseelan J.C."/>
            <person name="Lara F."/>
            <person name="Munidasa M."/>
            <person name="Palculict T."/>
            <person name="Patil S."/>
            <person name="Pu L.-L."/>
            <person name="Saada N."/>
            <person name="Tang L."/>
            <person name="Weissenberger G."/>
            <person name="Zhu Y."/>
            <person name="Hemphill L."/>
            <person name="Shang Y."/>
            <person name="Youmans B."/>
            <person name="Ayvaz T."/>
            <person name="Ross M."/>
            <person name="Santibanez J."/>
            <person name="Aqrawi P."/>
            <person name="Gross S."/>
            <person name="Joshi V."/>
            <person name="Fowler G."/>
            <person name="Nazareth L."/>
            <person name="Reid J."/>
            <person name="Worley K."/>
            <person name="Petrosino J."/>
            <person name="Highlander S."/>
            <person name="Gibbs R."/>
        </authorList>
    </citation>
    <scope>NUCLEOTIDE SEQUENCE [LARGE SCALE GENOMIC DNA]</scope>
    <source>
        <strain evidence="9 10">DSM 10105</strain>
    </source>
</reference>
<dbReference type="InterPro" id="IPR039421">
    <property type="entry name" value="Type_1_exporter"/>
</dbReference>
<keyword evidence="6 7" id="KW-0472">Membrane</keyword>
<dbReference type="InterPro" id="IPR003593">
    <property type="entry name" value="AAA+_ATPase"/>
</dbReference>
<sequence length="588" mass="63840">MILGLVASLVPSLQTVSVGKLTEALSLPGRPRALTWSVITGVLVAGYLGLRNVVSDLWRMTQNPMVEWCRNSINEALSRRRPDEIGSQEEGDLARQAREAVNSGSITLQVAAINAVFTSVIVCLSLMVTIWRASWVAAILVLLCLFPSVIGTMVYAEFDQRTWPKVMRSRRYGEYLENQLTYERPAVELATLGAQGFVARKARPCYRRQRELSQGIERVGLESDLVAGVVSGALLILAIISLLYEGASPSLIAGSVVGVLSGMQATASVAYELGNMVQASISISSLQKLVAEKPPIPRIATKGQGVAELSSGVLLTPEADFELDLSGLSFTYPQADASAVHDVSLKAKKGEFIAFVGRNGAGKTTLLKCLSGAVKPQAGSMIFKSGQSRGKPISQTIDLSQLSPKKKSEIMSFMVQDYNHFEFTVRENLSLGRGRADSGGNRTDRERLLWDSLESVGEADLVRSLPDGLDTQLGAQWDGADLSGGQWQRLAIARSLVQDAPVRVFDEPTSNVDSAAEEEIIHELKKRGKDKLTILVTHRAWTLKAADMIYIFDSGTIVDCGTYDELVQHSPVFNSLFNYQLKGGDSND</sequence>
<dbReference type="GO" id="GO:0016887">
    <property type="term" value="F:ATP hydrolysis activity"/>
    <property type="evidence" value="ECO:0007669"/>
    <property type="project" value="InterPro"/>
</dbReference>
<dbReference type="Gene3D" id="3.40.50.300">
    <property type="entry name" value="P-loop containing nucleotide triphosphate hydrolases"/>
    <property type="match status" value="1"/>
</dbReference>
<dbReference type="GO" id="GO:0005886">
    <property type="term" value="C:plasma membrane"/>
    <property type="evidence" value="ECO:0007669"/>
    <property type="project" value="UniProtKB-SubCell"/>
</dbReference>
<dbReference type="InterPro" id="IPR027417">
    <property type="entry name" value="P-loop_NTPase"/>
</dbReference>
<evidence type="ECO:0000259" key="8">
    <source>
        <dbReference type="PROSITE" id="PS50893"/>
    </source>
</evidence>
<keyword evidence="4 9" id="KW-0067">ATP-binding</keyword>
<evidence type="ECO:0000256" key="5">
    <source>
        <dbReference type="ARBA" id="ARBA00022989"/>
    </source>
</evidence>
<evidence type="ECO:0000256" key="6">
    <source>
        <dbReference type="ARBA" id="ARBA00023136"/>
    </source>
</evidence>
<dbReference type="HOGENOM" id="CLU_000604_84_3_11"/>
<keyword evidence="5 7" id="KW-1133">Transmembrane helix</keyword>
<dbReference type="SUPFAM" id="SSF90123">
    <property type="entry name" value="ABC transporter transmembrane region"/>
    <property type="match status" value="1"/>
</dbReference>
<comment type="subcellular location">
    <subcellularLocation>
        <location evidence="1">Cell membrane</location>
        <topology evidence="1">Multi-pass membrane protein</topology>
    </subcellularLocation>
</comment>
<feature type="transmembrane region" description="Helical" evidence="7">
    <location>
        <begin position="106"/>
        <end position="131"/>
    </location>
</feature>
<accession>E6JYC1</accession>
<dbReference type="eggNOG" id="COG1132">
    <property type="taxonomic scope" value="Bacteria"/>
</dbReference>
<dbReference type="PANTHER" id="PTHR24221">
    <property type="entry name" value="ATP-BINDING CASSETTE SUB-FAMILY B"/>
    <property type="match status" value="1"/>
</dbReference>
<keyword evidence="2 7" id="KW-0812">Transmembrane</keyword>
<evidence type="ECO:0000256" key="1">
    <source>
        <dbReference type="ARBA" id="ARBA00004651"/>
    </source>
</evidence>
<evidence type="ECO:0000256" key="7">
    <source>
        <dbReference type="SAM" id="Phobius"/>
    </source>
</evidence>
<organism evidence="9 10">
    <name type="scientific">Parascardovia denticolens DSM 10105 = JCM 12538</name>
    <dbReference type="NCBI Taxonomy" id="864564"/>
    <lineage>
        <taxon>Bacteria</taxon>
        <taxon>Bacillati</taxon>
        <taxon>Actinomycetota</taxon>
        <taxon>Actinomycetes</taxon>
        <taxon>Bifidobacteriales</taxon>
        <taxon>Bifidobacteriaceae</taxon>
        <taxon>Parascardovia</taxon>
    </lineage>
</organism>
<protein>
    <submittedName>
        <fullName evidence="9">ABC transporter, ATP-binding protein</fullName>
    </submittedName>
</protein>
<evidence type="ECO:0000256" key="3">
    <source>
        <dbReference type="ARBA" id="ARBA00022741"/>
    </source>
</evidence>
<dbReference type="GO" id="GO:0005524">
    <property type="term" value="F:ATP binding"/>
    <property type="evidence" value="ECO:0007669"/>
    <property type="project" value="UniProtKB-KW"/>
</dbReference>
<proteinExistence type="predicted"/>
<dbReference type="GO" id="GO:0034040">
    <property type="term" value="F:ATPase-coupled lipid transmembrane transporter activity"/>
    <property type="evidence" value="ECO:0007669"/>
    <property type="project" value="TreeGrafter"/>
</dbReference>
<feature type="transmembrane region" description="Helical" evidence="7">
    <location>
        <begin position="225"/>
        <end position="244"/>
    </location>
</feature>
<evidence type="ECO:0000256" key="4">
    <source>
        <dbReference type="ARBA" id="ARBA00022840"/>
    </source>
</evidence>
<dbReference type="InterPro" id="IPR036640">
    <property type="entry name" value="ABC1_TM_sf"/>
</dbReference>
<evidence type="ECO:0000313" key="10">
    <source>
        <dbReference type="Proteomes" id="UP000004946"/>
    </source>
</evidence>
<dbReference type="AlphaFoldDB" id="E6JYC1"/>
<keyword evidence="3" id="KW-0547">Nucleotide-binding</keyword>
<dbReference type="SMART" id="SM00382">
    <property type="entry name" value="AAA"/>
    <property type="match status" value="1"/>
</dbReference>
<dbReference type="PANTHER" id="PTHR24221:SF654">
    <property type="entry name" value="ATP-BINDING CASSETTE SUB-FAMILY B MEMBER 6"/>
    <property type="match status" value="1"/>
</dbReference>
<dbReference type="PROSITE" id="PS50893">
    <property type="entry name" value="ABC_TRANSPORTER_2"/>
    <property type="match status" value="1"/>
</dbReference>
<gene>
    <name evidence="9" type="ORF">HMPREF0620_0803</name>
</gene>
<keyword evidence="10" id="KW-1185">Reference proteome</keyword>
<feature type="transmembrane region" description="Helical" evidence="7">
    <location>
        <begin position="33"/>
        <end position="50"/>
    </location>
</feature>
<dbReference type="InterPro" id="IPR017871">
    <property type="entry name" value="ABC_transporter-like_CS"/>
</dbReference>
<evidence type="ECO:0000256" key="2">
    <source>
        <dbReference type="ARBA" id="ARBA00022692"/>
    </source>
</evidence>
<dbReference type="Gene3D" id="1.20.1560.10">
    <property type="entry name" value="ABC transporter type 1, transmembrane domain"/>
    <property type="match status" value="1"/>
</dbReference>
<name>E6JYC1_PARDN</name>
<feature type="transmembrane region" description="Helical" evidence="7">
    <location>
        <begin position="137"/>
        <end position="158"/>
    </location>
</feature>
<comment type="caution">
    <text evidence="9">The sequence shown here is derived from an EMBL/GenBank/DDBJ whole genome shotgun (WGS) entry which is preliminary data.</text>
</comment>
<dbReference type="PROSITE" id="PS00211">
    <property type="entry name" value="ABC_TRANSPORTER_1"/>
    <property type="match status" value="1"/>
</dbReference>
<evidence type="ECO:0000313" key="9">
    <source>
        <dbReference type="EMBL" id="EFT83798.1"/>
    </source>
</evidence>
<dbReference type="SUPFAM" id="SSF52540">
    <property type="entry name" value="P-loop containing nucleoside triphosphate hydrolases"/>
    <property type="match status" value="1"/>
</dbReference>
<dbReference type="Proteomes" id="UP000004946">
    <property type="component" value="Chromosome"/>
</dbReference>